<dbReference type="Proteomes" id="UP001283361">
    <property type="component" value="Unassembled WGS sequence"/>
</dbReference>
<accession>A0AAE1E4H0</accession>
<evidence type="ECO:0000313" key="2">
    <source>
        <dbReference type="Proteomes" id="UP001283361"/>
    </source>
</evidence>
<gene>
    <name evidence="1" type="ORF">RRG08_006534</name>
</gene>
<sequence length="111" mass="12542">MVLRLRHGSNGLSELEKYSLGDGRELVIRVVYRKCWPERAGERDRSPSLNIAVLLSKDMMVRIPRICENGQSVLPPCCISNNVMMYIKLPIGVVIWDTTEQGETDINIGLL</sequence>
<organism evidence="1 2">
    <name type="scientific">Elysia crispata</name>
    <name type="common">lettuce slug</name>
    <dbReference type="NCBI Taxonomy" id="231223"/>
    <lineage>
        <taxon>Eukaryota</taxon>
        <taxon>Metazoa</taxon>
        <taxon>Spiralia</taxon>
        <taxon>Lophotrochozoa</taxon>
        <taxon>Mollusca</taxon>
        <taxon>Gastropoda</taxon>
        <taxon>Heterobranchia</taxon>
        <taxon>Euthyneura</taxon>
        <taxon>Panpulmonata</taxon>
        <taxon>Sacoglossa</taxon>
        <taxon>Placobranchoidea</taxon>
        <taxon>Plakobranchidae</taxon>
        <taxon>Elysia</taxon>
    </lineage>
</organism>
<evidence type="ECO:0000313" key="1">
    <source>
        <dbReference type="EMBL" id="KAK3793712.1"/>
    </source>
</evidence>
<reference evidence="1" key="1">
    <citation type="journal article" date="2023" name="G3 (Bethesda)">
        <title>A reference genome for the long-term kleptoplast-retaining sea slug Elysia crispata morphotype clarki.</title>
        <authorList>
            <person name="Eastman K.E."/>
            <person name="Pendleton A.L."/>
            <person name="Shaikh M.A."/>
            <person name="Suttiyut T."/>
            <person name="Ogas R."/>
            <person name="Tomko P."/>
            <person name="Gavelis G."/>
            <person name="Widhalm J.R."/>
            <person name="Wisecaver J.H."/>
        </authorList>
    </citation>
    <scope>NUCLEOTIDE SEQUENCE</scope>
    <source>
        <strain evidence="1">ECLA1</strain>
    </source>
</reference>
<protein>
    <submittedName>
        <fullName evidence="1">Uncharacterized protein</fullName>
    </submittedName>
</protein>
<comment type="caution">
    <text evidence="1">The sequence shown here is derived from an EMBL/GenBank/DDBJ whole genome shotgun (WGS) entry which is preliminary data.</text>
</comment>
<dbReference type="AlphaFoldDB" id="A0AAE1E4H0"/>
<dbReference type="EMBL" id="JAWDGP010001180">
    <property type="protein sequence ID" value="KAK3793712.1"/>
    <property type="molecule type" value="Genomic_DNA"/>
</dbReference>
<keyword evidence="2" id="KW-1185">Reference proteome</keyword>
<name>A0AAE1E4H0_9GAST</name>
<proteinExistence type="predicted"/>